<dbReference type="Proteomes" id="UP000746595">
    <property type="component" value="Unassembled WGS sequence"/>
</dbReference>
<keyword evidence="3" id="KW-0378">Hydrolase</keyword>
<sequence length="242" mass="26400">MERNDGRDFPFYDGAPIDVAGWKWALIILACVAGIGTLMFYPSHNDLQALVPRILFLAIPLTVFIGFTGKYWKTLFKKPSAMDYLSMLGFWILNFAVSAAVGVIVMTVFGANANPSTNGLLEGGPVQIIAFYVGTGIQLLGEEMFTILPFLGIMYLLYTKAKLSRNTSVILAWLITAVAFGAVHLPTYGWNFAQAFLVIGVARLILTLAFMRSKNILVSYGAHVLNDWVIFTFALVGAAAAA</sequence>
<keyword evidence="1" id="KW-0812">Transmembrane</keyword>
<organism evidence="3 4">
    <name type="scientific">Paeniglutamicibacter terrestris</name>
    <dbReference type="NCBI Taxonomy" id="2723403"/>
    <lineage>
        <taxon>Bacteria</taxon>
        <taxon>Bacillati</taxon>
        <taxon>Actinomycetota</taxon>
        <taxon>Actinomycetes</taxon>
        <taxon>Micrococcales</taxon>
        <taxon>Micrococcaceae</taxon>
        <taxon>Paeniglutamicibacter</taxon>
    </lineage>
</organism>
<feature type="domain" description="CAAX prenyl protease 2/Lysostaphin resistance protein A-like" evidence="2">
    <location>
        <begin position="137"/>
        <end position="229"/>
    </location>
</feature>
<feature type="transmembrane region" description="Helical" evidence="1">
    <location>
        <begin position="223"/>
        <end position="241"/>
    </location>
</feature>
<feature type="transmembrane region" description="Helical" evidence="1">
    <location>
        <begin position="21"/>
        <end position="42"/>
    </location>
</feature>
<keyword evidence="3" id="KW-0482">Metalloprotease</keyword>
<evidence type="ECO:0000313" key="4">
    <source>
        <dbReference type="Proteomes" id="UP000746595"/>
    </source>
</evidence>
<accession>A0ABX1G695</accession>
<dbReference type="Pfam" id="PF02517">
    <property type="entry name" value="Rce1-like"/>
    <property type="match status" value="1"/>
</dbReference>
<feature type="transmembrane region" description="Helical" evidence="1">
    <location>
        <begin position="169"/>
        <end position="186"/>
    </location>
</feature>
<keyword evidence="1" id="KW-1133">Transmembrane helix</keyword>
<dbReference type="GO" id="GO:0008237">
    <property type="term" value="F:metallopeptidase activity"/>
    <property type="evidence" value="ECO:0007669"/>
    <property type="project" value="UniProtKB-KW"/>
</dbReference>
<feature type="transmembrane region" description="Helical" evidence="1">
    <location>
        <begin position="84"/>
        <end position="109"/>
    </location>
</feature>
<protein>
    <submittedName>
        <fullName evidence="3">CPBP family intramembrane metalloprotease</fullName>
    </submittedName>
</protein>
<dbReference type="InterPro" id="IPR003675">
    <property type="entry name" value="Rce1/LyrA-like_dom"/>
</dbReference>
<proteinExistence type="predicted"/>
<evidence type="ECO:0000259" key="2">
    <source>
        <dbReference type="Pfam" id="PF02517"/>
    </source>
</evidence>
<evidence type="ECO:0000313" key="3">
    <source>
        <dbReference type="EMBL" id="NKG21777.1"/>
    </source>
</evidence>
<dbReference type="EMBL" id="JAAWVT010000007">
    <property type="protein sequence ID" value="NKG21777.1"/>
    <property type="molecule type" value="Genomic_DNA"/>
</dbReference>
<evidence type="ECO:0000256" key="1">
    <source>
        <dbReference type="SAM" id="Phobius"/>
    </source>
</evidence>
<name>A0ABX1G695_9MICC</name>
<gene>
    <name evidence="3" type="ORF">HED64_13800</name>
</gene>
<feature type="transmembrane region" description="Helical" evidence="1">
    <location>
        <begin position="129"/>
        <end position="157"/>
    </location>
</feature>
<feature type="transmembrane region" description="Helical" evidence="1">
    <location>
        <begin position="54"/>
        <end position="72"/>
    </location>
</feature>
<keyword evidence="1" id="KW-0472">Membrane</keyword>
<keyword evidence="3" id="KW-0645">Protease</keyword>
<feature type="transmembrane region" description="Helical" evidence="1">
    <location>
        <begin position="192"/>
        <end position="211"/>
    </location>
</feature>
<comment type="caution">
    <text evidence="3">The sequence shown here is derived from an EMBL/GenBank/DDBJ whole genome shotgun (WGS) entry which is preliminary data.</text>
</comment>
<keyword evidence="4" id="KW-1185">Reference proteome</keyword>
<reference evidence="3 4" key="1">
    <citation type="submission" date="2020-04" db="EMBL/GenBank/DDBJ databases">
        <title>Paeniglutamicibacter sp. ANT13_2, a novel actinomycete isolated from sediment in Antarctica.</title>
        <authorList>
            <person name="Sakdapetsiri C."/>
            <person name="Pinyakong O."/>
        </authorList>
    </citation>
    <scope>NUCLEOTIDE SEQUENCE [LARGE SCALE GENOMIC DNA]</scope>
    <source>
        <strain evidence="3 4">ANT13_2</strain>
    </source>
</reference>